<dbReference type="PANTHER" id="PTHR11839:SF18">
    <property type="entry name" value="NUDIX HYDROLASE DOMAIN-CONTAINING PROTEIN"/>
    <property type="match status" value="1"/>
</dbReference>
<evidence type="ECO:0000256" key="4">
    <source>
        <dbReference type="SAM" id="MobiDB-lite"/>
    </source>
</evidence>
<reference evidence="6 7" key="1">
    <citation type="submission" date="2023-07" db="EMBL/GenBank/DDBJ databases">
        <title>Comparative genomics of wheat-associated soil bacteria to identify genetic determinants of phenazine resistance.</title>
        <authorList>
            <person name="Mouncey N."/>
        </authorList>
    </citation>
    <scope>NUCLEOTIDE SEQUENCE [LARGE SCALE GENOMIC DNA]</scope>
    <source>
        <strain evidence="6 7">V3I3</strain>
    </source>
</reference>
<evidence type="ECO:0000313" key="6">
    <source>
        <dbReference type="EMBL" id="MDQ0894611.1"/>
    </source>
</evidence>
<feature type="domain" description="Nudix hydrolase" evidence="5">
    <location>
        <begin position="78"/>
        <end position="221"/>
    </location>
</feature>
<dbReference type="Gene3D" id="3.90.79.10">
    <property type="entry name" value="Nucleoside Triphosphate Pyrophosphohydrolase"/>
    <property type="match status" value="1"/>
</dbReference>
<dbReference type="NCBIfam" id="TIGR00052">
    <property type="entry name" value="nudix-type nucleoside diphosphatase, YffH/AdpP family"/>
    <property type="match status" value="1"/>
</dbReference>
<dbReference type="PROSITE" id="PS51462">
    <property type="entry name" value="NUDIX"/>
    <property type="match status" value="1"/>
</dbReference>
<comment type="cofactor">
    <cofactor evidence="1">
        <name>Mg(2+)</name>
        <dbReference type="ChEBI" id="CHEBI:18420"/>
    </cofactor>
</comment>
<keyword evidence="7" id="KW-1185">Reference proteome</keyword>
<evidence type="ECO:0000256" key="1">
    <source>
        <dbReference type="ARBA" id="ARBA00001946"/>
    </source>
</evidence>
<dbReference type="Pfam" id="PF00293">
    <property type="entry name" value="NUDIX"/>
    <property type="match status" value="1"/>
</dbReference>
<evidence type="ECO:0000256" key="2">
    <source>
        <dbReference type="ARBA" id="ARBA00011738"/>
    </source>
</evidence>
<comment type="caution">
    <text evidence="6">The sequence shown here is derived from an EMBL/GenBank/DDBJ whole genome shotgun (WGS) entry which is preliminary data.</text>
</comment>
<dbReference type="CDD" id="cd24157">
    <property type="entry name" value="NUDIX_GDPMK"/>
    <property type="match status" value="1"/>
</dbReference>
<dbReference type="PANTHER" id="PTHR11839">
    <property type="entry name" value="UDP/ADP-SUGAR PYROPHOSPHATASE"/>
    <property type="match status" value="1"/>
</dbReference>
<evidence type="ECO:0000313" key="7">
    <source>
        <dbReference type="Proteomes" id="UP001239083"/>
    </source>
</evidence>
<dbReference type="InterPro" id="IPR015797">
    <property type="entry name" value="NUDIX_hydrolase-like_dom_sf"/>
</dbReference>
<comment type="subunit">
    <text evidence="2">Homodimer.</text>
</comment>
<name>A0ABU0RBL5_9MICO</name>
<protein>
    <submittedName>
        <fullName evidence="6">Nudix-type nucleoside diphosphatase (YffH/AdpP family)</fullName>
    </submittedName>
</protein>
<organism evidence="6 7">
    <name type="scientific">Agromyces ramosus</name>
    <dbReference type="NCBI Taxonomy" id="33879"/>
    <lineage>
        <taxon>Bacteria</taxon>
        <taxon>Bacillati</taxon>
        <taxon>Actinomycetota</taxon>
        <taxon>Actinomycetes</taxon>
        <taxon>Micrococcales</taxon>
        <taxon>Microbacteriaceae</taxon>
        <taxon>Agromyces</taxon>
    </lineage>
</organism>
<accession>A0ABU0RBL5</accession>
<dbReference type="RefSeq" id="WP_307041989.1">
    <property type="nucleotide sequence ID" value="NZ_JAUSYY010000001.1"/>
</dbReference>
<dbReference type="InterPro" id="IPR004385">
    <property type="entry name" value="NDP_pyrophosphatase"/>
</dbReference>
<dbReference type="Proteomes" id="UP001239083">
    <property type="component" value="Unassembled WGS sequence"/>
</dbReference>
<proteinExistence type="predicted"/>
<dbReference type="SUPFAM" id="SSF55811">
    <property type="entry name" value="Nudix"/>
    <property type="match status" value="1"/>
</dbReference>
<sequence>MPQADITGERVPQPGVDVPDRRGRTGLDLVGRDLDRNPRVRVRDVRVLTSNWYVTRTTTFDFQHRDGRWTTEERETYDRGDGACILLYDLEARTVLLTRQFRFPAYVNEHPDGLLIETAAGLLDEDDPETAIRREAEEETGHAVGEVEHVFDAYMSPGSVTERLHFFAAPYSRATRSGAGGGLAHEGEDIEVLELPFDGALDGIGRDIVDAKTIMLLQWAALRGPFAPRHPLG</sequence>
<gene>
    <name evidence="6" type="ORF">QFZ26_002166</name>
</gene>
<dbReference type="EMBL" id="JAUSYY010000001">
    <property type="protein sequence ID" value="MDQ0894611.1"/>
    <property type="molecule type" value="Genomic_DNA"/>
</dbReference>
<evidence type="ECO:0000256" key="3">
    <source>
        <dbReference type="ARBA" id="ARBA00022801"/>
    </source>
</evidence>
<keyword evidence="3" id="KW-0378">Hydrolase</keyword>
<dbReference type="InterPro" id="IPR000086">
    <property type="entry name" value="NUDIX_hydrolase_dom"/>
</dbReference>
<feature type="region of interest" description="Disordered" evidence="4">
    <location>
        <begin position="1"/>
        <end position="24"/>
    </location>
</feature>
<evidence type="ECO:0000259" key="5">
    <source>
        <dbReference type="PROSITE" id="PS51462"/>
    </source>
</evidence>